<accession>A0ABU3K559</accession>
<dbReference type="Pfam" id="PF13469">
    <property type="entry name" value="Sulfotransfer_3"/>
    <property type="match status" value="1"/>
</dbReference>
<evidence type="ECO:0000313" key="2">
    <source>
        <dbReference type="EMBL" id="MDT7041531.1"/>
    </source>
</evidence>
<evidence type="ECO:0000256" key="1">
    <source>
        <dbReference type="ARBA" id="ARBA00022679"/>
    </source>
</evidence>
<dbReference type="InterPro" id="IPR026634">
    <property type="entry name" value="TPST-like"/>
</dbReference>
<dbReference type="SUPFAM" id="SSF52540">
    <property type="entry name" value="P-loop containing nucleoside triphosphate hydrolases"/>
    <property type="match status" value="1"/>
</dbReference>
<evidence type="ECO:0000313" key="3">
    <source>
        <dbReference type="Proteomes" id="UP001250932"/>
    </source>
</evidence>
<proteinExistence type="predicted"/>
<reference evidence="2 3" key="1">
    <citation type="journal article" date="2023" name="ISME J.">
        <title>Cultivation and genomic characterization of novel and ubiquitous marine nitrite-oxidizing bacteria from the Nitrospirales.</title>
        <authorList>
            <person name="Mueller A.J."/>
            <person name="Daebeler A."/>
            <person name="Herbold C.W."/>
            <person name="Kirkegaard R.H."/>
            <person name="Daims H."/>
        </authorList>
    </citation>
    <scope>NUCLEOTIDE SEQUENCE [LARGE SCALE GENOMIC DNA]</scope>
    <source>
        <strain evidence="2 3">EB</strain>
    </source>
</reference>
<dbReference type="PANTHER" id="PTHR12788">
    <property type="entry name" value="PROTEIN-TYROSINE SULFOTRANSFERASE 2"/>
    <property type="match status" value="1"/>
</dbReference>
<dbReference type="PANTHER" id="PTHR12788:SF10">
    <property type="entry name" value="PROTEIN-TYROSINE SULFOTRANSFERASE"/>
    <property type="match status" value="1"/>
</dbReference>
<dbReference type="InterPro" id="IPR027417">
    <property type="entry name" value="P-loop_NTPase"/>
</dbReference>
<dbReference type="Gene3D" id="3.40.50.300">
    <property type="entry name" value="P-loop containing nucleotide triphosphate hydrolases"/>
    <property type="match status" value="1"/>
</dbReference>
<gene>
    <name evidence="2" type="ORF">PPG34_04165</name>
</gene>
<protein>
    <submittedName>
        <fullName evidence="2">Sulfotransferase</fullName>
    </submittedName>
</protein>
<comment type="caution">
    <text evidence="2">The sequence shown here is derived from an EMBL/GenBank/DDBJ whole genome shotgun (WGS) entry which is preliminary data.</text>
</comment>
<organism evidence="2 3">
    <name type="scientific">Candidatus Nitronereus thalassa</name>
    <dbReference type="NCBI Taxonomy" id="3020898"/>
    <lineage>
        <taxon>Bacteria</taxon>
        <taxon>Pseudomonadati</taxon>
        <taxon>Nitrospirota</taxon>
        <taxon>Nitrospiria</taxon>
        <taxon>Nitrospirales</taxon>
        <taxon>Nitrospiraceae</taxon>
        <taxon>Candidatus Nitronereus</taxon>
    </lineage>
</organism>
<name>A0ABU3K559_9BACT</name>
<dbReference type="Proteomes" id="UP001250932">
    <property type="component" value="Unassembled WGS sequence"/>
</dbReference>
<dbReference type="EMBL" id="JAQOUE010000001">
    <property type="protein sequence ID" value="MDT7041531.1"/>
    <property type="molecule type" value="Genomic_DNA"/>
</dbReference>
<keyword evidence="3" id="KW-1185">Reference proteome</keyword>
<sequence length="309" mass="35453">MQRNRKYEGIIILGCPRSGTTLLRRLLNAHSNIAAPGETHILTACARFLHSDRAVDGMNVGVLNGLGYAGFETQEVLDRLREFAFTFRRQHAAREGKARWVEKTAVDAFYINEISRLFGDHALFICITRHGMDVACSMMDWCDKSQVYFSELYHYVRQYPRPLEAFCHAWVDVTRDLRKFVALHQENSLELRYEDLVANPEAEMRRVLDFIGEPWDSGLLSRAMHHKDSQGFSDWKTFSKSQIETTSVGRWRKFSSPTLADLALIVNPSLLECGYDAIESGETDSEEEAKRRYELGLLFQAMKPETPMS</sequence>
<dbReference type="RefSeq" id="WP_313831882.1">
    <property type="nucleotide sequence ID" value="NZ_JAQOUE010000001.1"/>
</dbReference>
<keyword evidence="1" id="KW-0808">Transferase</keyword>